<sequence length="542" mass="60648">MRKADGSEAREITVARILRPLGNGPLTKAQALKAAELLDVHWTTIYRLRQRFLANPVASAVKPRGRGPKTGGRRLGARAETIIEEVLTTWLPKQPLLAHPLSDLVLEIRRRCAAAGVTPPSRNSVDRRWTAHRAIENLEQAGKSTSAPGNFVVHHPLDVVQVDHTQADILVVDAISRRPIGRPWLSLAVDVATRCVMGFYVGMDRPGAATVALLLTRMALSKAAWLDKLGVQLEWPMRGVPKILHLDNAAEFKSRALRSGCSEYGIELMYRPVGRPHFGGHIERLNRTLMERVHGLPGTTGSSPKGRKTRPPEKQAALTLQEFERWLALEIGQRYHHSAHRGLHGATPSSTWDALKGATVTSRLPATPEAEWQFLLQFLPVARRTIQANGLTLFHLRYWHPIFAAWRLERCTVMVRYHPEDLSRIFVSLSGKDFIEVRFADLRHPPISLWEQRSAVLHLRAQGHALISEAMVFRALEEQRRLVAQAQRSTCRAKRQGPDPDRRRSGKIAHPGTVVPEPPSVDQSAEAVDYSKPAPAYDAEQW</sequence>
<gene>
    <name evidence="3" type="ORF">BPA30113_06621</name>
</gene>
<dbReference type="SUPFAM" id="SSF53098">
    <property type="entry name" value="Ribonuclease H-like"/>
    <property type="match status" value="1"/>
</dbReference>
<dbReference type="Proteomes" id="UP000494330">
    <property type="component" value="Unassembled WGS sequence"/>
</dbReference>
<dbReference type="PROSITE" id="PS50994">
    <property type="entry name" value="INTEGRASE"/>
    <property type="match status" value="1"/>
</dbReference>
<protein>
    <submittedName>
        <fullName evidence="3">Integrase catalytic subunit</fullName>
    </submittedName>
</protein>
<dbReference type="GO" id="GO:0003676">
    <property type="term" value="F:nucleic acid binding"/>
    <property type="evidence" value="ECO:0007669"/>
    <property type="project" value="InterPro"/>
</dbReference>
<dbReference type="InterPro" id="IPR036397">
    <property type="entry name" value="RNaseH_sf"/>
</dbReference>
<name>A0A6P2RTR4_9BURK</name>
<feature type="region of interest" description="Disordered" evidence="1">
    <location>
        <begin position="487"/>
        <end position="542"/>
    </location>
</feature>
<dbReference type="GO" id="GO:0015074">
    <property type="term" value="P:DNA integration"/>
    <property type="evidence" value="ECO:0007669"/>
    <property type="project" value="InterPro"/>
</dbReference>
<dbReference type="InterPro" id="IPR015378">
    <property type="entry name" value="Transposase-like_Mu_C"/>
</dbReference>
<dbReference type="Gene3D" id="3.30.420.10">
    <property type="entry name" value="Ribonuclease H-like superfamily/Ribonuclease H"/>
    <property type="match status" value="1"/>
</dbReference>
<evidence type="ECO:0000259" key="2">
    <source>
        <dbReference type="PROSITE" id="PS50994"/>
    </source>
</evidence>
<dbReference type="Pfam" id="PF09299">
    <property type="entry name" value="Mu-transpos_C"/>
    <property type="match status" value="1"/>
</dbReference>
<accession>A0A6P2RTR4</accession>
<organism evidence="3 4">
    <name type="scientific">Burkholderia paludis</name>
    <dbReference type="NCBI Taxonomy" id="1506587"/>
    <lineage>
        <taxon>Bacteria</taxon>
        <taxon>Pseudomonadati</taxon>
        <taxon>Pseudomonadota</taxon>
        <taxon>Betaproteobacteria</taxon>
        <taxon>Burkholderiales</taxon>
        <taxon>Burkholderiaceae</taxon>
        <taxon>Burkholderia</taxon>
        <taxon>Burkholderia cepacia complex</taxon>
    </lineage>
</organism>
<reference evidence="3 4" key="1">
    <citation type="submission" date="2019-09" db="EMBL/GenBank/DDBJ databases">
        <authorList>
            <person name="Depoorter E."/>
        </authorList>
    </citation>
    <scope>NUCLEOTIDE SEQUENCE [LARGE SCALE GENOMIC DNA]</scope>
    <source>
        <strain evidence="3">LMG 30113</strain>
    </source>
</reference>
<dbReference type="EMBL" id="CABVQD010000037">
    <property type="protein sequence ID" value="VWC36690.1"/>
    <property type="molecule type" value="Genomic_DNA"/>
</dbReference>
<evidence type="ECO:0000313" key="4">
    <source>
        <dbReference type="Proteomes" id="UP000494330"/>
    </source>
</evidence>
<feature type="domain" description="Integrase catalytic" evidence="2">
    <location>
        <begin position="152"/>
        <end position="356"/>
    </location>
</feature>
<keyword evidence="4" id="KW-1185">Reference proteome</keyword>
<dbReference type="InterPro" id="IPR012337">
    <property type="entry name" value="RNaseH-like_sf"/>
</dbReference>
<dbReference type="InterPro" id="IPR001584">
    <property type="entry name" value="Integrase_cat-core"/>
</dbReference>
<dbReference type="AlphaFoldDB" id="A0A6P2RTR4"/>
<proteinExistence type="predicted"/>
<dbReference type="RefSeq" id="WP_081896876.1">
    <property type="nucleotide sequence ID" value="NZ_CABVQD010000037.1"/>
</dbReference>
<evidence type="ECO:0000256" key="1">
    <source>
        <dbReference type="SAM" id="MobiDB-lite"/>
    </source>
</evidence>
<evidence type="ECO:0000313" key="3">
    <source>
        <dbReference type="EMBL" id="VWC36690.1"/>
    </source>
</evidence>